<evidence type="ECO:0008006" key="6">
    <source>
        <dbReference type="Google" id="ProtNLM"/>
    </source>
</evidence>
<dbReference type="Gene3D" id="2.60.120.200">
    <property type="match status" value="1"/>
</dbReference>
<protein>
    <recommendedName>
        <fullName evidence="6">BEACH domain-containing protein B</fullName>
    </recommendedName>
</protein>
<proteinExistence type="predicted"/>
<dbReference type="Proteomes" id="UP001642487">
    <property type="component" value="Chromosome 7"/>
</dbReference>
<dbReference type="InterPro" id="IPR013320">
    <property type="entry name" value="ConA-like_dom_sf"/>
</dbReference>
<feature type="domain" description="DUF4704" evidence="2">
    <location>
        <begin position="1458"/>
        <end position="1974"/>
    </location>
</feature>
<name>A0ABP0YYD3_9ROSI</name>
<accession>A0ABP0YYD3</accession>
<feature type="domain" description="Neurobeachin alpha-solenoid region" evidence="3">
    <location>
        <begin position="698"/>
        <end position="1120"/>
    </location>
</feature>
<evidence type="ECO:0000259" key="2">
    <source>
        <dbReference type="Pfam" id="PF15787"/>
    </source>
</evidence>
<evidence type="ECO:0000256" key="1">
    <source>
        <dbReference type="SAM" id="MobiDB-lite"/>
    </source>
</evidence>
<dbReference type="InterPro" id="IPR050865">
    <property type="entry name" value="BEACH_Domain"/>
</dbReference>
<dbReference type="InterPro" id="IPR046852">
    <property type="entry name" value="Neurobeachin_a-sol"/>
</dbReference>
<dbReference type="Pfam" id="PF15787">
    <property type="entry name" value="DUF4704"/>
    <property type="match status" value="1"/>
</dbReference>
<feature type="compositionally biased region" description="Basic and acidic residues" evidence="1">
    <location>
        <begin position="1"/>
        <end position="19"/>
    </location>
</feature>
<dbReference type="InterPro" id="IPR031570">
    <property type="entry name" value="NBEA/BDCP_DUF4704"/>
</dbReference>
<feature type="region of interest" description="Disordered" evidence="1">
    <location>
        <begin position="1"/>
        <end position="31"/>
    </location>
</feature>
<reference evidence="4 5" key="1">
    <citation type="submission" date="2024-03" db="EMBL/GenBank/DDBJ databases">
        <authorList>
            <person name="Gkanogiannis A."/>
            <person name="Becerra Lopez-Lavalle L."/>
        </authorList>
    </citation>
    <scope>NUCLEOTIDE SEQUENCE [LARGE SCALE GENOMIC DNA]</scope>
</reference>
<dbReference type="PANTHER" id="PTHR13743">
    <property type="entry name" value="BEIGE/BEACH-RELATED"/>
    <property type="match status" value="1"/>
</dbReference>
<dbReference type="SUPFAM" id="SSF49899">
    <property type="entry name" value="Concanavalin A-like lectins/glucanases"/>
    <property type="match status" value="1"/>
</dbReference>
<gene>
    <name evidence="4" type="ORF">CITCOLO1_LOCUS17815</name>
</gene>
<evidence type="ECO:0000313" key="4">
    <source>
        <dbReference type="EMBL" id="CAK9325549.1"/>
    </source>
</evidence>
<sequence>MGKGNEEGREKVEKGESKRFPPGLSPPTSHTALASIHLPSPLKKLHLRSLALHPKPWDSIPEFELRDLTSLSLGYRSFSVSGTYVTCLSASCKETMLELLRVLVGSMNIVKGVADLIRRTSSGPIAVSGSQANWSHPPGPKIRFGEVGDEAILNELWVRCEKAADKQFIVAYKNWEPINSGWLSEDALTSVENLSTSDNTVVGCSSGHPAEIILKLTEEVKQLTSLIVEWRSTADLLGASIGLNLTAEGFLVLDALAIVMRSMHNCKVFGYYSGIQKLTALMKGAVIQLKTIAGEHSVDEGLSNIVVENTKLLQQMLKYVVSIVHVFIDIDSLLCVEDHSLSMKLPTCEERLMWRQKAVVSVMEAGGINWLVGKNPRGQNHFKSIGGLEVLLDGLGLPSKIVLAPKDPAGADQRRDESRFLNILQLHVLSLAVLREAVFGNLNNMQFLCENGRVHKFANSFCSPAFMLQEYKMQIGELSGQHDFRWPILDSKYNVAAQSGECSVVPLANLSHIQSWNEYVVKLCRVLCSFLLAPEDVKPHYPQASSIRIMTPVSLVYGDLSIKWVMRVLVAVFPCIRACSNQNDLPAHLRILANALQHSVLTAFRKFLVSSPVSLEIFREEGIWDLFFSENFFYFGHACEEFFLECCTNNDDDFLEKPGTCYATSSNSPLKVDGVDIIQIEIISFVEFAATSCGSAHNLPELSALLDTLEQSACNPEVAIALSKSLLRILQLSSERTVASFKTLNVVPRLLKVACVQAQEHRRSGNVISSEIHNVEDIQSRSNQGHDSRETAQSCLSCLETIMEVFTEFFSIGDEAKSLVLLNSISIDCLFDLFWEESLRGRVLKYTLELIKIKPISEEDQKAKLYICTKYLEMFAQIKEREKSSTELSIDLLVGIREMVLNDPQYYQTLFRDGECFLHIVSLLNGNVDEANGEKLILNVLQTLTCLLAKNEVSKASFRALAGKGYQTMQTLLLDFCQCHPSDALLTALLDMLVDGNFDSKLCPIIQNEDVIILYLSVLQKSSEPLQHQGLNMFQQLLRDSISNRASCVRAGMLTFLLDWFGQDNNDDVIVKIAQLIQVIGGHSVSGKDIRKIFALLRSEKVGKQRRYCSLLMASILSMLTEKGPTAFFDLSGNNSGILIKTPVQWPLNKGFSFSCWLRVENFPIHGTMGLFSFLTENGRGCLAVLAKNKLIYEPLSLLEITSIFLGFLWAFFAVLHCSSLIYCRPCPRASSQGIPQFPDPWNEIEFDKKHSGNLLIELLMNEDYINKSINLRRQSVRLHVNVVRKKWHFLCITHSIGRAFSGGSLLRCYVDGDLVSSERCREGRLIIMVSCYRYAKVNEPLTNCTVGAKFNVSLSEEVDTKESVEAAFPFLGQIGPVYLFSDAISSEQVQGIHSLGPSYMYSFLDNDIATFSENQLPRGILNAKESLASKIIFGLNAQASSGKSLFNVSPTLDLILEKNSFEAIAMGGTELCSRRLLQRIIYCVGGVTVLFPLISQSDRYESESNGQDVDVIGTKECLTAEVIELIASVLDENLPNQHQMHLLSGFSILGFLLQSVNPQQLNMETLAALKHLFNVIANCGFCELLIQDAISSIFLNLSIWIYSAYEVQRELYLFLIQQFDNDPRLLKNLCRLPLILDMICKFYCDKAKCKFASGSKNSLHPPVEALGERPTKDEIRKIRLLLLSLGEMSIRQNIVAADIKALIAFFERNQDVTCIEDVLHMVIRAIAQKTVLASFHEQVNFIGGCPIFVNLLQREFEPIRLLSLQFLGRLLVGLPSEKKGLRFFNLPSGKAKSVQDSNKKTSLRMQPLFSAISDRLFRFPPTDNLCAALFDVLLGGASPKQVLQKQNQPDGQRNKSPGSHFAVPQSLVLIFRFLCSCEDISARLKIITDLLDLLETNPSNIEAFMEYGWNAWLTACVKLDALQQYKVGSLDQVDDKINEQCIIRKLFSVVLLHCIWSVKGGWQQLEETATFLLMQSEKGQVSFKYFLRDMYEDLIQMLVDLSCGENIFVAQPCRDNTLYLLRLIDDMLIAELDHQLPVVILATVFDVSLDSTELELYISALHDVLQGESDDGTARYSQHQMEVKDDMMDEKWWHLYDKLWIIISEINGKGPNKTLPKSSTSGGPTFGQRARGLVESLNLPAAEMAAVVVSGGIGSALGGKPNRIADKAMLLRSERFPRIIFRLVMLYICKSPLEKASRCAQQFISLLPSLVVTDDEQNKNRLQLFIWSLLAVRSQYRMLHNDARIHVISHLIRGTVSCCKSILANSIISTDDSSDTGVFIKETGYIHNLIQKERVTAAVSYFVYIDPRAY</sequence>
<keyword evidence="5" id="KW-1185">Reference proteome</keyword>
<organism evidence="4 5">
    <name type="scientific">Citrullus colocynthis</name>
    <name type="common">colocynth</name>
    <dbReference type="NCBI Taxonomy" id="252529"/>
    <lineage>
        <taxon>Eukaryota</taxon>
        <taxon>Viridiplantae</taxon>
        <taxon>Streptophyta</taxon>
        <taxon>Embryophyta</taxon>
        <taxon>Tracheophyta</taxon>
        <taxon>Spermatophyta</taxon>
        <taxon>Magnoliopsida</taxon>
        <taxon>eudicotyledons</taxon>
        <taxon>Gunneridae</taxon>
        <taxon>Pentapetalae</taxon>
        <taxon>rosids</taxon>
        <taxon>fabids</taxon>
        <taxon>Cucurbitales</taxon>
        <taxon>Cucurbitaceae</taxon>
        <taxon>Benincaseae</taxon>
        <taxon>Citrullus</taxon>
    </lineage>
</organism>
<dbReference type="Pfam" id="PF20425">
    <property type="entry name" value="Neurobeachin"/>
    <property type="match status" value="1"/>
</dbReference>
<dbReference type="PANTHER" id="PTHR13743:SF112">
    <property type="entry name" value="BEACH DOMAIN-CONTAINING PROTEIN"/>
    <property type="match status" value="1"/>
</dbReference>
<dbReference type="EMBL" id="OZ021741">
    <property type="protein sequence ID" value="CAK9325549.1"/>
    <property type="molecule type" value="Genomic_DNA"/>
</dbReference>
<evidence type="ECO:0000259" key="3">
    <source>
        <dbReference type="Pfam" id="PF20425"/>
    </source>
</evidence>
<evidence type="ECO:0000313" key="5">
    <source>
        <dbReference type="Proteomes" id="UP001642487"/>
    </source>
</evidence>